<keyword evidence="2" id="KW-0732">Signal</keyword>
<dbReference type="EMBL" id="JAZDRO010000001">
    <property type="protein sequence ID" value="MEE2565407.1"/>
    <property type="molecule type" value="Genomic_DNA"/>
</dbReference>
<feature type="compositionally biased region" description="Low complexity" evidence="1">
    <location>
        <begin position="56"/>
        <end position="70"/>
    </location>
</feature>
<evidence type="ECO:0000256" key="1">
    <source>
        <dbReference type="SAM" id="MobiDB-lite"/>
    </source>
</evidence>
<evidence type="ECO:0000259" key="3">
    <source>
        <dbReference type="Pfam" id="PF13699"/>
    </source>
</evidence>
<dbReference type="RefSeq" id="WP_330194943.1">
    <property type="nucleotide sequence ID" value="NZ_JAZDRO010000001.1"/>
</dbReference>
<keyword evidence="5" id="KW-1185">Reference proteome</keyword>
<name>A0ABU7LV17_9PROT</name>
<dbReference type="Pfam" id="PF13699">
    <property type="entry name" value="eCIS_core"/>
    <property type="match status" value="1"/>
</dbReference>
<proteinExistence type="predicted"/>
<evidence type="ECO:0000256" key="2">
    <source>
        <dbReference type="SAM" id="SignalP"/>
    </source>
</evidence>
<feature type="signal peptide" evidence="2">
    <location>
        <begin position="1"/>
        <end position="23"/>
    </location>
</feature>
<reference evidence="4 5" key="1">
    <citation type="submission" date="2024-01" db="EMBL/GenBank/DDBJ databases">
        <title>Hyphobacterium bacterium isolated from marine sediment.</title>
        <authorList>
            <person name="Zhao S."/>
        </authorList>
    </citation>
    <scope>NUCLEOTIDE SEQUENCE [LARGE SCALE GENOMIC DNA]</scope>
    <source>
        <strain evidence="4 5">Y60-23</strain>
    </source>
</reference>
<feature type="region of interest" description="Disordered" evidence="1">
    <location>
        <begin position="19"/>
        <end position="158"/>
    </location>
</feature>
<comment type="caution">
    <text evidence="4">The sequence shown here is derived from an EMBL/GenBank/DDBJ whole genome shotgun (WGS) entry which is preliminary data.</text>
</comment>
<feature type="compositionally biased region" description="Basic and acidic residues" evidence="1">
    <location>
        <begin position="122"/>
        <end position="158"/>
    </location>
</feature>
<feature type="chain" id="PRO_5045452090" evidence="2">
    <location>
        <begin position="24"/>
        <end position="158"/>
    </location>
</feature>
<dbReference type="InterPro" id="IPR025295">
    <property type="entry name" value="eCIS_core_dom"/>
</dbReference>
<evidence type="ECO:0000313" key="5">
    <source>
        <dbReference type="Proteomes" id="UP001310692"/>
    </source>
</evidence>
<accession>A0ABU7LV17</accession>
<gene>
    <name evidence="4" type="ORF">V0U35_01845</name>
</gene>
<sequence length="158" mass="16829">MKVLIPILAAITVALAGSTGAAAQDDNGGQPVDGDTREQMEQSFGNDASNVRVHTDSAASTAAETSGAQAYTTGNDVVFGGGEYNPGNTDGQRLLGHELTHTVQQQRSVASPAPAEGGTDAEADKDAETRLPERLRHRERNTRNEDDDEERSRRDRPD</sequence>
<evidence type="ECO:0000313" key="4">
    <source>
        <dbReference type="EMBL" id="MEE2565407.1"/>
    </source>
</evidence>
<organism evidence="4 5">
    <name type="scientific">Hyphobacterium marinum</name>
    <dbReference type="NCBI Taxonomy" id="3116574"/>
    <lineage>
        <taxon>Bacteria</taxon>
        <taxon>Pseudomonadati</taxon>
        <taxon>Pseudomonadota</taxon>
        <taxon>Alphaproteobacteria</taxon>
        <taxon>Maricaulales</taxon>
        <taxon>Maricaulaceae</taxon>
        <taxon>Hyphobacterium</taxon>
    </lineage>
</organism>
<protein>
    <submittedName>
        <fullName evidence="4">DUF4157 domain-containing protein</fullName>
    </submittedName>
</protein>
<feature type="domain" description="eCIS core" evidence="3">
    <location>
        <begin position="31"/>
        <end position="108"/>
    </location>
</feature>
<dbReference type="Proteomes" id="UP001310692">
    <property type="component" value="Unassembled WGS sequence"/>
</dbReference>